<dbReference type="PRINTS" id="PR00411">
    <property type="entry name" value="PNDRDTASEI"/>
</dbReference>
<dbReference type="AlphaFoldDB" id="A0A246RFD5"/>
<accession>A0A246RFD5</accession>
<comment type="caution">
    <text evidence="2">The sequence shown here is derived from an EMBL/GenBank/DDBJ whole genome shotgun (WGS) entry which is preliminary data.</text>
</comment>
<dbReference type="OrthoDB" id="178899at2"/>
<dbReference type="PANTHER" id="PTHR43539">
    <property type="entry name" value="FLAVIN-BINDING MONOOXYGENASE-LIKE PROTEIN (AFU_ORTHOLOGUE AFUA_4G09220)"/>
    <property type="match status" value="1"/>
</dbReference>
<dbReference type="InterPro" id="IPR050982">
    <property type="entry name" value="Auxin_biosynth/cation_transpt"/>
</dbReference>
<dbReference type="Pfam" id="PF13738">
    <property type="entry name" value="Pyr_redox_3"/>
    <property type="match status" value="1"/>
</dbReference>
<dbReference type="Proteomes" id="UP000197174">
    <property type="component" value="Unassembled WGS sequence"/>
</dbReference>
<name>A0A246RFD5_9ACTN</name>
<reference evidence="2 3" key="1">
    <citation type="submission" date="2017-03" db="EMBL/GenBank/DDBJ databases">
        <title>Whole genome sequence of Micromonospora wenchangensis, isolated from mangrove soil.</title>
        <authorList>
            <person name="Yang H."/>
        </authorList>
    </citation>
    <scope>NUCLEOTIDE SEQUENCE [LARGE SCALE GENOMIC DNA]</scope>
    <source>
        <strain evidence="2 3">CCTCC AA 2012002</strain>
    </source>
</reference>
<gene>
    <name evidence="2" type="ORF">B5D80_26570</name>
</gene>
<proteinExistence type="predicted"/>
<keyword evidence="3" id="KW-1185">Reference proteome</keyword>
<dbReference type="GO" id="GO:0036503">
    <property type="term" value="P:ERAD pathway"/>
    <property type="evidence" value="ECO:0007669"/>
    <property type="project" value="TreeGrafter"/>
</dbReference>
<dbReference type="GO" id="GO:0004497">
    <property type="term" value="F:monooxygenase activity"/>
    <property type="evidence" value="ECO:0007669"/>
    <property type="project" value="TreeGrafter"/>
</dbReference>
<dbReference type="Gene3D" id="3.50.50.60">
    <property type="entry name" value="FAD/NAD(P)-binding domain"/>
    <property type="match status" value="2"/>
</dbReference>
<protein>
    <submittedName>
        <fullName evidence="2">Pyridine nucleotide-disulfide oxidoreductase</fullName>
    </submittedName>
</protein>
<dbReference type="SUPFAM" id="SSF51905">
    <property type="entry name" value="FAD/NAD(P)-binding domain"/>
    <property type="match status" value="2"/>
</dbReference>
<dbReference type="InterPro" id="IPR036188">
    <property type="entry name" value="FAD/NAD-bd_sf"/>
</dbReference>
<organism evidence="2 3">
    <name type="scientific">Micromonospora wenchangensis</name>
    <dbReference type="NCBI Taxonomy" id="1185415"/>
    <lineage>
        <taxon>Bacteria</taxon>
        <taxon>Bacillati</taxon>
        <taxon>Actinomycetota</taxon>
        <taxon>Actinomycetes</taxon>
        <taxon>Micromonosporales</taxon>
        <taxon>Micromonosporaceae</taxon>
        <taxon>Micromonospora</taxon>
    </lineage>
</organism>
<sequence length="508" mass="56923">MVDTAHTYVIVGAGPAGLQLSYQLQQQGADYLTFERGAEPGGFFRRFPRHRRLNSLNTVHTDSGDPETRLRCDGNSLLNDDPELLFPKFSQEYLPAADDLVRYLAEFQRIHQLRVRYGTTVEQVSREDDGFTVRTDRGVVRARCLVVATGWGRPFVPDIKGIEHATGYEEMDVDPDRYAGRRVLIIGKGNSAFETASSILGRASTVHLASRRPVRLAWTTGRPGDVRGRHGAILDSDRFTTQHALLDCTIDEIRPVDGGFRVSITDTHAPGETTDLDYHEVLRCTGFRMDTSLFDASCAPDLVRDGRMPGLRPDWQSSNVDDLYFAGTVAQPRDGRPAASPFIDGFRYNLRTFTRLLRERYDDVPLPAATAPGEPASLTTVMLDRVNGSSALWTQSGYLCDVFVRDDATGDFRHHEDLPEDYAVSRFADSSHCYTLALRRGGDGADGERHPTPDRARHVVHPVIRRYRHGELVAEQHLPGDLLAEWRRPDRHVEPLVRFLGRDLTDGS</sequence>
<dbReference type="RefSeq" id="WP_088646679.1">
    <property type="nucleotide sequence ID" value="NZ_MZMV01000061.1"/>
</dbReference>
<dbReference type="GO" id="GO:0050660">
    <property type="term" value="F:flavin adenine dinucleotide binding"/>
    <property type="evidence" value="ECO:0007669"/>
    <property type="project" value="TreeGrafter"/>
</dbReference>
<evidence type="ECO:0000313" key="3">
    <source>
        <dbReference type="Proteomes" id="UP000197174"/>
    </source>
</evidence>
<dbReference type="EMBL" id="MZMV01000061">
    <property type="protein sequence ID" value="OWV01442.1"/>
    <property type="molecule type" value="Genomic_DNA"/>
</dbReference>
<keyword evidence="1" id="KW-0560">Oxidoreductase</keyword>
<evidence type="ECO:0000313" key="2">
    <source>
        <dbReference type="EMBL" id="OWV01442.1"/>
    </source>
</evidence>
<dbReference type="PANTHER" id="PTHR43539:SF23">
    <property type="entry name" value="FAD-DEPENDENT OXIDOREDUCTASE DOMAIN-CONTAINING PROTEIN 2"/>
    <property type="match status" value="1"/>
</dbReference>
<evidence type="ECO:0000256" key="1">
    <source>
        <dbReference type="ARBA" id="ARBA00023002"/>
    </source>
</evidence>
<dbReference type="PRINTS" id="PR00368">
    <property type="entry name" value="FADPNR"/>
</dbReference>